<comment type="similarity">
    <text evidence="2 7">Belongs to the purine-cytosine permease (2.A.39) family.</text>
</comment>
<proteinExistence type="inferred from homology"/>
<dbReference type="Proteomes" id="UP001601303">
    <property type="component" value="Unassembled WGS sequence"/>
</dbReference>
<feature type="transmembrane region" description="Helical" evidence="8">
    <location>
        <begin position="370"/>
        <end position="391"/>
    </location>
</feature>
<keyword evidence="3 7" id="KW-0813">Transport</keyword>
<feature type="transmembrane region" description="Helical" evidence="8">
    <location>
        <begin position="47"/>
        <end position="71"/>
    </location>
</feature>
<evidence type="ECO:0000313" key="9">
    <source>
        <dbReference type="EMBL" id="MFE9600107.1"/>
    </source>
</evidence>
<feature type="transmembrane region" description="Helical" evidence="8">
    <location>
        <begin position="302"/>
        <end position="322"/>
    </location>
</feature>
<evidence type="ECO:0000256" key="2">
    <source>
        <dbReference type="ARBA" id="ARBA00008974"/>
    </source>
</evidence>
<dbReference type="PANTHER" id="PTHR31806">
    <property type="entry name" value="PURINE-CYTOSINE PERMEASE FCY2-RELATED"/>
    <property type="match status" value="1"/>
</dbReference>
<keyword evidence="10" id="KW-1185">Reference proteome</keyword>
<feature type="transmembrane region" description="Helical" evidence="8">
    <location>
        <begin position="343"/>
        <end position="364"/>
    </location>
</feature>
<evidence type="ECO:0000256" key="4">
    <source>
        <dbReference type="ARBA" id="ARBA00022692"/>
    </source>
</evidence>
<gene>
    <name evidence="9" type="ORF">ACFYNQ_16240</name>
</gene>
<dbReference type="InterPro" id="IPR026030">
    <property type="entry name" value="Pur-cyt_permease_Fcy2/21/22"/>
</dbReference>
<evidence type="ECO:0000256" key="5">
    <source>
        <dbReference type="ARBA" id="ARBA00022989"/>
    </source>
</evidence>
<dbReference type="EMBL" id="JBIAHM010000005">
    <property type="protein sequence ID" value="MFE9600107.1"/>
    <property type="molecule type" value="Genomic_DNA"/>
</dbReference>
<keyword evidence="6 7" id="KW-0472">Membrane</keyword>
<feature type="transmembrane region" description="Helical" evidence="8">
    <location>
        <begin position="421"/>
        <end position="441"/>
    </location>
</feature>
<feature type="transmembrane region" description="Helical" evidence="8">
    <location>
        <begin position="185"/>
        <end position="203"/>
    </location>
</feature>
<dbReference type="RefSeq" id="WP_388106433.1">
    <property type="nucleotide sequence ID" value="NZ_JBIAHM010000005.1"/>
</dbReference>
<sequence>MSDTSHVAADPGHTRPHEAVDRFGKVESVGIEYIGPEDRHGRPRELFAVWLSSNLAYFYILVGGLLPVLGLSMLQSFAVLFVGNLFWALVGLLAVSGPSTGAPSTITTRAMYGVRGNRVFGAGAVWALCIAYEGLNLAVGALAGFALVSFAGLETSFLVKVVVVLVVAAVTFTMGVYGHATIVRLSVWFSVLLGVSTLALGFFVVQHATLHPAGFHPLDGKALWTPLLIGLTAVAALPLGWPGGSDYARYLPRTTSPRAVAGWTALGGWVPAVVLESIGILAGSVIDMSDPQTNMRSILPSWFYAVFLLVVVVGSITNNVLTVYSSGLALQAMGVRISRARSVIADAVLGGALCVAALASASFLTSMSNVLALSVALLGPFAAIYGADILLRRNRYDGPALQDTSPSGPFWFHDGVNWSGVIALAAGAAAALLCVDTTLFVGPVASAMGGGDLSALTGTAVAAVVYTGSSLLLGNHRKGNL</sequence>
<feature type="transmembrane region" description="Helical" evidence="8">
    <location>
        <begin position="77"/>
        <end position="98"/>
    </location>
</feature>
<organism evidence="9 10">
    <name type="scientific">Streptomyces hokutonensis</name>
    <dbReference type="NCBI Taxonomy" id="1306990"/>
    <lineage>
        <taxon>Bacteria</taxon>
        <taxon>Bacillati</taxon>
        <taxon>Actinomycetota</taxon>
        <taxon>Actinomycetes</taxon>
        <taxon>Kitasatosporales</taxon>
        <taxon>Streptomycetaceae</taxon>
        <taxon>Streptomyces</taxon>
    </lineage>
</organism>
<evidence type="ECO:0000256" key="3">
    <source>
        <dbReference type="ARBA" id="ARBA00022448"/>
    </source>
</evidence>
<protein>
    <submittedName>
        <fullName evidence="9">Purine-cytosine permease family protein</fullName>
    </submittedName>
</protein>
<dbReference type="PIRSF" id="PIRSF002744">
    <property type="entry name" value="Pur-cyt_permease"/>
    <property type="match status" value="1"/>
</dbReference>
<name>A0ABW6M243_9ACTN</name>
<evidence type="ECO:0000313" key="10">
    <source>
        <dbReference type="Proteomes" id="UP001601303"/>
    </source>
</evidence>
<dbReference type="InterPro" id="IPR001248">
    <property type="entry name" value="Pur-cyt_permease"/>
</dbReference>
<comment type="caution">
    <text evidence="9">The sequence shown here is derived from an EMBL/GenBank/DDBJ whole genome shotgun (WGS) entry which is preliminary data.</text>
</comment>
<reference evidence="9 10" key="1">
    <citation type="submission" date="2024-10" db="EMBL/GenBank/DDBJ databases">
        <title>The Natural Products Discovery Center: Release of the First 8490 Sequenced Strains for Exploring Actinobacteria Biosynthetic Diversity.</title>
        <authorList>
            <person name="Kalkreuter E."/>
            <person name="Kautsar S.A."/>
            <person name="Yang D."/>
            <person name="Bader C.D."/>
            <person name="Teijaro C.N."/>
            <person name="Fluegel L."/>
            <person name="Davis C.M."/>
            <person name="Simpson J.R."/>
            <person name="Lauterbach L."/>
            <person name="Steele A.D."/>
            <person name="Gui C."/>
            <person name="Meng S."/>
            <person name="Li G."/>
            <person name="Viehrig K."/>
            <person name="Ye F."/>
            <person name="Su P."/>
            <person name="Kiefer A.F."/>
            <person name="Nichols A."/>
            <person name="Cepeda A.J."/>
            <person name="Yan W."/>
            <person name="Fan B."/>
            <person name="Jiang Y."/>
            <person name="Adhikari A."/>
            <person name="Zheng C.-J."/>
            <person name="Schuster L."/>
            <person name="Cowan T.M."/>
            <person name="Smanski M.J."/>
            <person name="Chevrette M.G."/>
            <person name="De Carvalho L.P.S."/>
            <person name="Shen B."/>
        </authorList>
    </citation>
    <scope>NUCLEOTIDE SEQUENCE [LARGE SCALE GENOMIC DNA]</scope>
    <source>
        <strain evidence="9 10">NPDC006488</strain>
    </source>
</reference>
<evidence type="ECO:0000256" key="8">
    <source>
        <dbReference type="SAM" id="Phobius"/>
    </source>
</evidence>
<dbReference type="PANTHER" id="PTHR31806:SF1">
    <property type="entry name" value="PURINE-CYTOSINE PERMEASE FCY2-RELATED"/>
    <property type="match status" value="1"/>
</dbReference>
<evidence type="ECO:0000256" key="1">
    <source>
        <dbReference type="ARBA" id="ARBA00004141"/>
    </source>
</evidence>
<comment type="subcellular location">
    <subcellularLocation>
        <location evidence="1">Membrane</location>
        <topology evidence="1">Multi-pass membrane protein</topology>
    </subcellularLocation>
</comment>
<keyword evidence="4 8" id="KW-0812">Transmembrane</keyword>
<dbReference type="Pfam" id="PF02133">
    <property type="entry name" value="Transp_cyt_pur"/>
    <property type="match status" value="1"/>
</dbReference>
<feature type="transmembrane region" description="Helical" evidence="8">
    <location>
        <begin position="157"/>
        <end position="178"/>
    </location>
</feature>
<evidence type="ECO:0000256" key="7">
    <source>
        <dbReference type="PIRNR" id="PIRNR002744"/>
    </source>
</evidence>
<accession>A0ABW6M243</accession>
<evidence type="ECO:0000256" key="6">
    <source>
        <dbReference type="ARBA" id="ARBA00023136"/>
    </source>
</evidence>
<feature type="transmembrane region" description="Helical" evidence="8">
    <location>
        <begin position="223"/>
        <end position="241"/>
    </location>
</feature>
<feature type="transmembrane region" description="Helical" evidence="8">
    <location>
        <begin position="119"/>
        <end position="151"/>
    </location>
</feature>
<feature type="transmembrane region" description="Helical" evidence="8">
    <location>
        <begin position="261"/>
        <end position="282"/>
    </location>
</feature>
<dbReference type="Gene3D" id="1.10.4160.10">
    <property type="entry name" value="Hydantoin permease"/>
    <property type="match status" value="1"/>
</dbReference>
<feature type="transmembrane region" description="Helical" evidence="8">
    <location>
        <begin position="453"/>
        <end position="473"/>
    </location>
</feature>
<keyword evidence="5 8" id="KW-1133">Transmembrane helix</keyword>